<dbReference type="SUPFAM" id="SSF143414">
    <property type="entry name" value="CcmK-like"/>
    <property type="match status" value="1"/>
</dbReference>
<evidence type="ECO:0000259" key="3">
    <source>
        <dbReference type="SMART" id="SM00877"/>
    </source>
</evidence>
<dbReference type="PANTHER" id="PTHR40449">
    <property type="entry name" value="ETHANOLAMINE UTILIZATION PROTEIN EUTS"/>
    <property type="match status" value="1"/>
</dbReference>
<sequence length="114" mass="12186">MEQKTRKVFESVPGKQVTLAHIISNPDDKLFVKLGLGNKKANAMGILTITPSDVAVIAVDFAKKEANVNIGFVDRFSGSVCVIGDVSAVESSIAKVLTELQSLMSFSVCNITRS</sequence>
<dbReference type="EMBL" id="AJTZ01000005">
    <property type="protein sequence ID" value="EJN93713.1"/>
    <property type="molecule type" value="Genomic_DNA"/>
</dbReference>
<reference evidence="4 5" key="1">
    <citation type="submission" date="2009-12" db="EMBL/GenBank/DDBJ databases">
        <authorList>
            <person name="Lefebure T."/>
            <person name="Cornejo O.E."/>
            <person name="Pavinski Bitar P.D."/>
            <person name="Lang P."/>
            <person name="Stanhope M.J."/>
        </authorList>
    </citation>
    <scope>NUCLEOTIDE SEQUENCE [LARGE SCALE GENOMIC DNA]</scope>
    <source>
        <strain evidence="4 5">FA-1</strain>
    </source>
</reference>
<evidence type="ECO:0000313" key="5">
    <source>
        <dbReference type="Proteomes" id="UP000007815"/>
    </source>
</evidence>
<dbReference type="SMART" id="SM00877">
    <property type="entry name" value="BMC"/>
    <property type="match status" value="1"/>
</dbReference>
<evidence type="ECO:0000256" key="2">
    <source>
        <dbReference type="ARBA" id="ARBA00024446"/>
    </source>
</evidence>
<dbReference type="Proteomes" id="UP000007815">
    <property type="component" value="Unassembled WGS sequence"/>
</dbReference>
<evidence type="ECO:0000256" key="1">
    <source>
        <dbReference type="ARBA" id="ARBA00024322"/>
    </source>
</evidence>
<dbReference type="RefSeq" id="WP_003087934.1">
    <property type="nucleotide sequence ID" value="NZ_AJTZ01000005.1"/>
</dbReference>
<comment type="subcellular location">
    <subcellularLocation>
        <location evidence="1">Bacterial microcompartment</location>
    </subcellularLocation>
</comment>
<name>A0ABN0GTI8_STRRT</name>
<dbReference type="InterPro" id="IPR037233">
    <property type="entry name" value="CcmK-like_sf"/>
</dbReference>
<proteinExistence type="predicted"/>
<gene>
    <name evidence="4" type="ORF">SRA_04226</name>
</gene>
<keyword evidence="5" id="KW-1185">Reference proteome</keyword>
<dbReference type="Pfam" id="PF00936">
    <property type="entry name" value="BMC"/>
    <property type="match status" value="1"/>
</dbReference>
<comment type="caution">
    <text evidence="4">The sequence shown here is derived from an EMBL/GenBank/DDBJ whole genome shotgun (WGS) entry which is preliminary data.</text>
</comment>
<dbReference type="Gene3D" id="3.30.70.1710">
    <property type="match status" value="1"/>
</dbReference>
<keyword evidence="2" id="KW-1283">Bacterial microcompartment</keyword>
<evidence type="ECO:0000313" key="4">
    <source>
        <dbReference type="EMBL" id="EJN93713.1"/>
    </source>
</evidence>
<feature type="domain" description="Bacterial microcompartment" evidence="3">
    <location>
        <begin position="42"/>
        <end position="114"/>
    </location>
</feature>
<dbReference type="InterPro" id="IPR009307">
    <property type="entry name" value="EutS/PduU/CutR"/>
</dbReference>
<dbReference type="InterPro" id="IPR000249">
    <property type="entry name" value="BMC_dom"/>
</dbReference>
<accession>A0ABN0GTI8</accession>
<dbReference type="PIRSF" id="PIRSF012296">
    <property type="entry name" value="EutS_PduU"/>
    <property type="match status" value="1"/>
</dbReference>
<organism evidence="4 5">
    <name type="scientific">Streptococcus ratti FA-1 = DSM 20564</name>
    <dbReference type="NCBI Taxonomy" id="699248"/>
    <lineage>
        <taxon>Bacteria</taxon>
        <taxon>Bacillati</taxon>
        <taxon>Bacillota</taxon>
        <taxon>Bacilli</taxon>
        <taxon>Lactobacillales</taxon>
        <taxon>Streptococcaceae</taxon>
        <taxon>Streptococcus</taxon>
    </lineage>
</organism>
<protein>
    <submittedName>
        <fullName evidence="4">Microcompartments protein</fullName>
    </submittedName>
</protein>
<dbReference type="PANTHER" id="PTHR40449:SF2">
    <property type="entry name" value="BACTERIAL MICROCOMPARTMENT SHELL PROTEIN EUTS"/>
    <property type="match status" value="1"/>
</dbReference>